<dbReference type="RefSeq" id="WP_088387385.1">
    <property type="nucleotide sequence ID" value="NZ_NIOF01000015.1"/>
</dbReference>
<dbReference type="CDD" id="cd09020">
    <property type="entry name" value="D-hex-6-P-epi_like"/>
    <property type="match status" value="1"/>
</dbReference>
<feature type="active site" evidence="5">
    <location>
        <position position="256"/>
    </location>
</feature>
<sequence length="281" mass="30714">MSTPITITRHQGLEALELVAPDGARATLLLHGAHLLSWVPAGADEQLYLSPKSAFATGQAVRGGVPVIFPQFAARGPLQRHGFARGKPWQLVSAEAGKDDALAVLRLNDDGATRMVWPHEFEAEISIRIAGRVLEMELACENRGATPMSFTAALHTYLRLTQYISASLQGLSGLAFWDSASDRAATQHEDLLRLDGEMDRIYQDLKHDLTLRDGDRRLRISQQGFSDAVVWNPGQAKGDALADMPEGGWKQMLCVEAAQVLRPIELPPGESWAGMQTLELT</sequence>
<dbReference type="InterPro" id="IPR025532">
    <property type="entry name" value="G6P_1-epimerase"/>
</dbReference>
<reference evidence="6 7" key="1">
    <citation type="journal article" date="2008" name="Int. J. Syst. Evol. Microbiol.">
        <title>Description of Roseateles aquatilis sp. nov. and Roseateles terrae sp. nov., in the class Betaproteobacteria, and emended description of the genus Roseateles.</title>
        <authorList>
            <person name="Gomila M."/>
            <person name="Bowien B."/>
            <person name="Falsen E."/>
            <person name="Moore E.R."/>
            <person name="Lalucat J."/>
        </authorList>
    </citation>
    <scope>NUCLEOTIDE SEQUENCE [LARGE SCALE GENOMIC DNA]</scope>
    <source>
        <strain evidence="6 7">CCUG 48205</strain>
    </source>
</reference>
<dbReference type="AlphaFoldDB" id="A0A246IWY2"/>
<dbReference type="Gene3D" id="2.70.98.10">
    <property type="match status" value="1"/>
</dbReference>
<dbReference type="EC" id="5.1.3.15" evidence="4"/>
<dbReference type="OrthoDB" id="9790727at2"/>
<evidence type="ECO:0000313" key="7">
    <source>
        <dbReference type="Proteomes" id="UP000197468"/>
    </source>
</evidence>
<dbReference type="GO" id="GO:0005737">
    <property type="term" value="C:cytoplasm"/>
    <property type="evidence" value="ECO:0007669"/>
    <property type="project" value="TreeGrafter"/>
</dbReference>
<keyword evidence="7" id="KW-1185">Reference proteome</keyword>
<dbReference type="InterPro" id="IPR008183">
    <property type="entry name" value="Aldose_1/G6P_1-epimerase"/>
</dbReference>
<evidence type="ECO:0000256" key="4">
    <source>
        <dbReference type="PIRNR" id="PIRNR016020"/>
    </source>
</evidence>
<accession>A0A246IWY2</accession>
<evidence type="ECO:0000256" key="5">
    <source>
        <dbReference type="PIRSR" id="PIRSR016020-1"/>
    </source>
</evidence>
<dbReference type="PANTHER" id="PTHR11122">
    <property type="entry name" value="APOSPORY-ASSOCIATED PROTEIN C-RELATED"/>
    <property type="match status" value="1"/>
</dbReference>
<dbReference type="EMBL" id="NIOF01000015">
    <property type="protein sequence ID" value="OWQ84711.1"/>
    <property type="molecule type" value="Genomic_DNA"/>
</dbReference>
<comment type="caution">
    <text evidence="6">The sequence shown here is derived from an EMBL/GenBank/DDBJ whole genome shotgun (WGS) entry which is preliminary data.</text>
</comment>
<name>A0A246IWY2_9BURK</name>
<keyword evidence="3 4" id="KW-0413">Isomerase</keyword>
<dbReference type="PANTHER" id="PTHR11122:SF13">
    <property type="entry name" value="GLUCOSE-6-PHOSPHATE 1-EPIMERASE"/>
    <property type="match status" value="1"/>
</dbReference>
<dbReference type="GO" id="GO:0030246">
    <property type="term" value="F:carbohydrate binding"/>
    <property type="evidence" value="ECO:0007669"/>
    <property type="project" value="UniProtKB-UniRule"/>
</dbReference>
<organism evidence="6 7">
    <name type="scientific">Roseateles aquatilis</name>
    <dbReference type="NCBI Taxonomy" id="431061"/>
    <lineage>
        <taxon>Bacteria</taxon>
        <taxon>Pseudomonadati</taxon>
        <taxon>Pseudomonadota</taxon>
        <taxon>Betaproteobacteria</taxon>
        <taxon>Burkholderiales</taxon>
        <taxon>Sphaerotilaceae</taxon>
        <taxon>Roseateles</taxon>
    </lineage>
</organism>
<dbReference type="InterPro" id="IPR011013">
    <property type="entry name" value="Gal_mutarotase_sf_dom"/>
</dbReference>
<comment type="similarity">
    <text evidence="2 4">Belongs to the glucose-6-phosphate 1-epimerase family.</text>
</comment>
<gene>
    <name evidence="6" type="ORF">CDN99_23545</name>
</gene>
<dbReference type="PIRSF" id="PIRSF016020">
    <property type="entry name" value="PHexose_mutarotase"/>
    <property type="match status" value="1"/>
</dbReference>
<feature type="active site" evidence="5">
    <location>
        <position position="155"/>
    </location>
</feature>
<proteinExistence type="inferred from homology"/>
<dbReference type="InterPro" id="IPR014718">
    <property type="entry name" value="GH-type_carb-bd"/>
</dbReference>
<evidence type="ECO:0000313" key="6">
    <source>
        <dbReference type="EMBL" id="OWQ84711.1"/>
    </source>
</evidence>
<dbReference type="Proteomes" id="UP000197468">
    <property type="component" value="Unassembled WGS sequence"/>
</dbReference>
<dbReference type="GO" id="GO:0005975">
    <property type="term" value="P:carbohydrate metabolic process"/>
    <property type="evidence" value="ECO:0007669"/>
    <property type="project" value="InterPro"/>
</dbReference>
<protein>
    <recommendedName>
        <fullName evidence="4">Putative glucose-6-phosphate 1-epimerase</fullName>
        <ecNumber evidence="4">5.1.3.15</ecNumber>
    </recommendedName>
</protein>
<evidence type="ECO:0000256" key="1">
    <source>
        <dbReference type="ARBA" id="ARBA00001096"/>
    </source>
</evidence>
<evidence type="ECO:0000256" key="2">
    <source>
        <dbReference type="ARBA" id="ARBA00005866"/>
    </source>
</evidence>
<comment type="catalytic activity">
    <reaction evidence="1">
        <text>alpha-D-glucose 6-phosphate = beta-D-glucose 6-phosphate</text>
        <dbReference type="Rhea" id="RHEA:16249"/>
        <dbReference type="ChEBI" id="CHEBI:58225"/>
        <dbReference type="ChEBI" id="CHEBI:58247"/>
        <dbReference type="EC" id="5.1.3.15"/>
    </reaction>
</comment>
<dbReference type="GO" id="GO:0047938">
    <property type="term" value="F:glucose-6-phosphate 1-epimerase activity"/>
    <property type="evidence" value="ECO:0007669"/>
    <property type="project" value="UniProtKB-UniRule"/>
</dbReference>
<dbReference type="SUPFAM" id="SSF74650">
    <property type="entry name" value="Galactose mutarotase-like"/>
    <property type="match status" value="1"/>
</dbReference>
<evidence type="ECO:0000256" key="3">
    <source>
        <dbReference type="ARBA" id="ARBA00023235"/>
    </source>
</evidence>
<dbReference type="Pfam" id="PF01263">
    <property type="entry name" value="Aldose_epim"/>
    <property type="match status" value="1"/>
</dbReference>